<dbReference type="OrthoDB" id="3562933at2759"/>
<reference evidence="2" key="1">
    <citation type="journal article" date="2021" name="IMA Fungus">
        <title>Genomic characterization of three marine fungi, including Emericellopsis atlantica sp. nov. with signatures of a generalist lifestyle and marine biomass degradation.</title>
        <authorList>
            <person name="Hagestad O.C."/>
            <person name="Hou L."/>
            <person name="Andersen J.H."/>
            <person name="Hansen E.H."/>
            <person name="Altermark B."/>
            <person name="Li C."/>
            <person name="Kuhnert E."/>
            <person name="Cox R.J."/>
            <person name="Crous P.W."/>
            <person name="Spatafora J.W."/>
            <person name="Lail K."/>
            <person name="Amirebrahimi M."/>
            <person name="Lipzen A."/>
            <person name="Pangilinan J."/>
            <person name="Andreopoulos W."/>
            <person name="Hayes R.D."/>
            <person name="Ng V."/>
            <person name="Grigoriev I.V."/>
            <person name="Jackson S.A."/>
            <person name="Sutton T.D.S."/>
            <person name="Dobson A.D.W."/>
            <person name="Rama T."/>
        </authorList>
    </citation>
    <scope>NUCLEOTIDE SEQUENCE</scope>
    <source>
        <strain evidence="2">TRa018bII</strain>
    </source>
</reference>
<evidence type="ECO:0000313" key="3">
    <source>
        <dbReference type="Proteomes" id="UP000824998"/>
    </source>
</evidence>
<feature type="compositionally biased region" description="Basic residues" evidence="1">
    <location>
        <begin position="1"/>
        <end position="11"/>
    </location>
</feature>
<accession>A0A9P7YU44</accession>
<dbReference type="EMBL" id="MU251356">
    <property type="protein sequence ID" value="KAG9239737.1"/>
    <property type="molecule type" value="Genomic_DNA"/>
</dbReference>
<feature type="compositionally biased region" description="Polar residues" evidence="1">
    <location>
        <begin position="134"/>
        <end position="150"/>
    </location>
</feature>
<feature type="compositionally biased region" description="Polar residues" evidence="1">
    <location>
        <begin position="14"/>
        <end position="34"/>
    </location>
</feature>
<feature type="compositionally biased region" description="Low complexity" evidence="1">
    <location>
        <begin position="35"/>
        <end position="53"/>
    </location>
</feature>
<keyword evidence="3" id="KW-1185">Reference proteome</keyword>
<feature type="region of interest" description="Disordered" evidence="1">
    <location>
        <begin position="1"/>
        <end position="53"/>
    </location>
</feature>
<dbReference type="Proteomes" id="UP000824998">
    <property type="component" value="Unassembled WGS sequence"/>
</dbReference>
<evidence type="ECO:0000256" key="1">
    <source>
        <dbReference type="SAM" id="MobiDB-lite"/>
    </source>
</evidence>
<sequence>MAIKDRFRRAMGRSQDSSIKSSRDGSTSNLASARTSPPQTSTPTPAPDSPTLTLTKTLTAGSILAKTLTFRSKTPAEKEAIKARKKLEEWQRKDEQEWKTPTNIRYKKHRSKQHQDVLRNFEWSFGRTPREGDSSNGSIWSGISPGQSRAGSIADGANLDRVTSAGSERTRGSFGGRNKSSTTELSRIASRADAPPAGTMP</sequence>
<protein>
    <submittedName>
        <fullName evidence="2">Uncharacterized protein</fullName>
    </submittedName>
</protein>
<comment type="caution">
    <text evidence="2">The sequence shown here is derived from an EMBL/GenBank/DDBJ whole genome shotgun (WGS) entry which is preliminary data.</text>
</comment>
<evidence type="ECO:0000313" key="2">
    <source>
        <dbReference type="EMBL" id="KAG9239737.1"/>
    </source>
</evidence>
<gene>
    <name evidence="2" type="ORF">BJ875DRAFT_436248</name>
</gene>
<name>A0A9P7YU44_9HELO</name>
<proteinExistence type="predicted"/>
<feature type="region of interest" description="Disordered" evidence="1">
    <location>
        <begin position="125"/>
        <end position="201"/>
    </location>
</feature>
<dbReference type="AlphaFoldDB" id="A0A9P7YU44"/>
<organism evidence="2 3">
    <name type="scientific">Amylocarpus encephaloides</name>
    <dbReference type="NCBI Taxonomy" id="45428"/>
    <lineage>
        <taxon>Eukaryota</taxon>
        <taxon>Fungi</taxon>
        <taxon>Dikarya</taxon>
        <taxon>Ascomycota</taxon>
        <taxon>Pezizomycotina</taxon>
        <taxon>Leotiomycetes</taxon>
        <taxon>Helotiales</taxon>
        <taxon>Helotiales incertae sedis</taxon>
        <taxon>Amylocarpus</taxon>
    </lineage>
</organism>